<dbReference type="PROSITE" id="PS50088">
    <property type="entry name" value="ANK_REPEAT"/>
    <property type="match status" value="2"/>
</dbReference>
<reference evidence="5" key="2">
    <citation type="journal article" date="2023" name="Microbiol Resour">
        <title>Decontamination and Annotation of the Draft Genome Sequence of the Oomycete Lagenidium giganteum ARSEF 373.</title>
        <authorList>
            <person name="Morgan W.R."/>
            <person name="Tartar A."/>
        </authorList>
    </citation>
    <scope>NUCLEOTIDE SEQUENCE</scope>
    <source>
        <strain evidence="5">ARSEF 373</strain>
    </source>
</reference>
<dbReference type="Gene3D" id="3.30.40.10">
    <property type="entry name" value="Zinc/RING finger domain, C3HC4 (zinc finger)"/>
    <property type="match status" value="1"/>
</dbReference>
<dbReference type="CDD" id="cd00065">
    <property type="entry name" value="FYVE_like_SF"/>
    <property type="match status" value="1"/>
</dbReference>
<feature type="compositionally biased region" description="Low complexity" evidence="4">
    <location>
        <begin position="51"/>
        <end position="60"/>
    </location>
</feature>
<dbReference type="SUPFAM" id="SSF48403">
    <property type="entry name" value="Ankyrin repeat"/>
    <property type="match status" value="1"/>
</dbReference>
<comment type="caution">
    <text evidence="5">The sequence shown here is derived from an EMBL/GenBank/DDBJ whole genome shotgun (WGS) entry which is preliminary data.</text>
</comment>
<evidence type="ECO:0000313" key="6">
    <source>
        <dbReference type="Proteomes" id="UP001146120"/>
    </source>
</evidence>
<name>A0AAV2YKN4_9STRA</name>
<keyword evidence="1" id="KW-0677">Repeat</keyword>
<dbReference type="EMBL" id="DAKRPA010000285">
    <property type="protein sequence ID" value="DAZ93878.1"/>
    <property type="molecule type" value="Genomic_DNA"/>
</dbReference>
<dbReference type="PANTHER" id="PTHR24198:SF165">
    <property type="entry name" value="ANKYRIN REPEAT-CONTAINING PROTEIN-RELATED"/>
    <property type="match status" value="1"/>
</dbReference>
<dbReference type="Pfam" id="PF12796">
    <property type="entry name" value="Ank_2"/>
    <property type="match status" value="1"/>
</dbReference>
<evidence type="ECO:0000256" key="1">
    <source>
        <dbReference type="ARBA" id="ARBA00022737"/>
    </source>
</evidence>
<sequence>MAIDAPRLSLELPRDPDATCAPMMVAAPTAERPFPTDCGAMEPQGDDDLFGSTGSDRTSGTGEGDEDDTPRNTRQRLNPEEVFQRNIVGILNKRGYNVCDTILAAATDTSDASTASFASNSSSISSVILGLREPNHGQGPLHIAVRRGDCQVIDAILFSDCADDVVNATDNNGNTALHFAAGSWRRPQCATMVRSLLDAGADSQIKNKRGLTPIGVHMLTAKVDNPAVLIMLLESGADPDTEVEGASLLHIAARRDFAAMAGILVAFGASMSALNRDGLMCYEVASSRVKRFMLRSINSAPPFLPITQRSKCMRCSSPLMTTTKVLSNFFRRLLGFHVSEHQCNCYHCGLLFCSKCLKHAPVADVLPNNFTRSRADDLSSVKACLPCENILSERQLKHSASKSFDNSLLGFGPGA</sequence>
<evidence type="ECO:0000256" key="2">
    <source>
        <dbReference type="ARBA" id="ARBA00023043"/>
    </source>
</evidence>
<dbReference type="InterPro" id="IPR013083">
    <property type="entry name" value="Znf_RING/FYVE/PHD"/>
</dbReference>
<organism evidence="5 6">
    <name type="scientific">Lagenidium giganteum</name>
    <dbReference type="NCBI Taxonomy" id="4803"/>
    <lineage>
        <taxon>Eukaryota</taxon>
        <taxon>Sar</taxon>
        <taxon>Stramenopiles</taxon>
        <taxon>Oomycota</taxon>
        <taxon>Peronosporomycetes</taxon>
        <taxon>Pythiales</taxon>
        <taxon>Pythiaceae</taxon>
    </lineage>
</organism>
<dbReference type="InterPro" id="IPR036770">
    <property type="entry name" value="Ankyrin_rpt-contain_sf"/>
</dbReference>
<feature type="repeat" description="ANK" evidence="3">
    <location>
        <begin position="172"/>
        <end position="208"/>
    </location>
</feature>
<dbReference type="AlphaFoldDB" id="A0AAV2YKN4"/>
<protein>
    <recommendedName>
        <fullName evidence="7">Myosin-like protein</fullName>
    </recommendedName>
</protein>
<dbReference type="PANTHER" id="PTHR24198">
    <property type="entry name" value="ANKYRIN REPEAT AND PROTEIN KINASE DOMAIN-CONTAINING PROTEIN"/>
    <property type="match status" value="1"/>
</dbReference>
<keyword evidence="6" id="KW-1185">Reference proteome</keyword>
<evidence type="ECO:0000313" key="5">
    <source>
        <dbReference type="EMBL" id="DAZ93878.1"/>
    </source>
</evidence>
<reference evidence="5" key="1">
    <citation type="submission" date="2022-11" db="EMBL/GenBank/DDBJ databases">
        <authorList>
            <person name="Morgan W.R."/>
            <person name="Tartar A."/>
        </authorList>
    </citation>
    <scope>NUCLEOTIDE SEQUENCE</scope>
    <source>
        <strain evidence="5">ARSEF 373</strain>
    </source>
</reference>
<evidence type="ECO:0000256" key="3">
    <source>
        <dbReference type="PROSITE-ProRule" id="PRU00023"/>
    </source>
</evidence>
<accession>A0AAV2YKN4</accession>
<dbReference type="PROSITE" id="PS50297">
    <property type="entry name" value="ANK_REP_REGION"/>
    <property type="match status" value="1"/>
</dbReference>
<evidence type="ECO:0008006" key="7">
    <source>
        <dbReference type="Google" id="ProtNLM"/>
    </source>
</evidence>
<dbReference type="SMART" id="SM00248">
    <property type="entry name" value="ANK"/>
    <property type="match status" value="4"/>
</dbReference>
<dbReference type="Gene3D" id="1.25.40.20">
    <property type="entry name" value="Ankyrin repeat-containing domain"/>
    <property type="match status" value="2"/>
</dbReference>
<proteinExistence type="predicted"/>
<feature type="region of interest" description="Disordered" evidence="4">
    <location>
        <begin position="28"/>
        <end position="79"/>
    </location>
</feature>
<dbReference type="InterPro" id="IPR002110">
    <property type="entry name" value="Ankyrin_rpt"/>
</dbReference>
<keyword evidence="2 3" id="KW-0040">ANK repeat</keyword>
<gene>
    <name evidence="5" type="ORF">N0F65_008144</name>
</gene>
<dbReference type="Proteomes" id="UP001146120">
    <property type="component" value="Unassembled WGS sequence"/>
</dbReference>
<evidence type="ECO:0000256" key="4">
    <source>
        <dbReference type="SAM" id="MobiDB-lite"/>
    </source>
</evidence>
<feature type="repeat" description="ANK" evidence="3">
    <location>
        <begin position="244"/>
        <end position="276"/>
    </location>
</feature>